<gene>
    <name evidence="10" type="ORF">JCM16775_2355</name>
</gene>
<evidence type="ECO:0000259" key="9">
    <source>
        <dbReference type="PROSITE" id="PS51779"/>
    </source>
</evidence>
<name>A0A510JPL5_9FUSO</name>
<dbReference type="RefSeq" id="WP_026745864.1">
    <property type="nucleotide sequence ID" value="NZ_AP019823.1"/>
</dbReference>
<dbReference type="InterPro" id="IPR034746">
    <property type="entry name" value="POTRA"/>
</dbReference>
<dbReference type="Pfam" id="PF03799">
    <property type="entry name" value="FtsQ_DivIB_C"/>
    <property type="match status" value="1"/>
</dbReference>
<evidence type="ECO:0000256" key="5">
    <source>
        <dbReference type="ARBA" id="ARBA00022692"/>
    </source>
</evidence>
<dbReference type="AlphaFoldDB" id="A0A510JPL5"/>
<dbReference type="PROSITE" id="PS51779">
    <property type="entry name" value="POTRA"/>
    <property type="match status" value="1"/>
</dbReference>
<accession>A0A510JPL5</accession>
<evidence type="ECO:0000256" key="1">
    <source>
        <dbReference type="ARBA" id="ARBA00004370"/>
    </source>
</evidence>
<evidence type="ECO:0000256" key="6">
    <source>
        <dbReference type="ARBA" id="ARBA00022989"/>
    </source>
</evidence>
<dbReference type="InterPro" id="IPR013685">
    <property type="entry name" value="POTRA_FtsQ_type"/>
</dbReference>
<organism evidence="10 11">
    <name type="scientific">Leptotrichia hofstadii</name>
    <dbReference type="NCBI Taxonomy" id="157688"/>
    <lineage>
        <taxon>Bacteria</taxon>
        <taxon>Fusobacteriati</taxon>
        <taxon>Fusobacteriota</taxon>
        <taxon>Fusobacteriia</taxon>
        <taxon>Fusobacteriales</taxon>
        <taxon>Leptotrichiaceae</taxon>
        <taxon>Leptotrichia</taxon>
    </lineage>
</organism>
<dbReference type="Proteomes" id="UP000321892">
    <property type="component" value="Chromosome"/>
</dbReference>
<evidence type="ECO:0000256" key="2">
    <source>
        <dbReference type="ARBA" id="ARBA00022475"/>
    </source>
</evidence>
<evidence type="ECO:0000313" key="10">
    <source>
        <dbReference type="EMBL" id="BBM39623.1"/>
    </source>
</evidence>
<dbReference type="Pfam" id="PF08478">
    <property type="entry name" value="POTRA_1"/>
    <property type="match status" value="1"/>
</dbReference>
<evidence type="ECO:0000313" key="11">
    <source>
        <dbReference type="Proteomes" id="UP000321892"/>
    </source>
</evidence>
<reference evidence="10 11" key="1">
    <citation type="submission" date="2019-07" db="EMBL/GenBank/DDBJ databases">
        <title>Complete Genome Sequence of Leptotrichia hofstadii Strain JCM16775.</title>
        <authorList>
            <person name="Watanabe S."/>
            <person name="Cui L."/>
        </authorList>
    </citation>
    <scope>NUCLEOTIDE SEQUENCE [LARGE SCALE GENOMIC DNA]</scope>
    <source>
        <strain evidence="10 11">JCM16775</strain>
    </source>
</reference>
<comment type="subcellular location">
    <subcellularLocation>
        <location evidence="1">Membrane</location>
    </subcellularLocation>
</comment>
<keyword evidence="7" id="KW-0472">Membrane</keyword>
<dbReference type="Gene3D" id="3.10.20.310">
    <property type="entry name" value="membrane protein fhac"/>
    <property type="match status" value="1"/>
</dbReference>
<keyword evidence="5" id="KW-0812">Transmembrane</keyword>
<feature type="domain" description="POTRA" evidence="9">
    <location>
        <begin position="30"/>
        <end position="98"/>
    </location>
</feature>
<dbReference type="GO" id="GO:0016020">
    <property type="term" value="C:membrane"/>
    <property type="evidence" value="ECO:0007669"/>
    <property type="project" value="UniProtKB-SubCell"/>
</dbReference>
<dbReference type="KEGG" id="lhf:JCM16775_2355"/>
<dbReference type="PANTHER" id="PTHR35851:SF1">
    <property type="entry name" value="CELL DIVISION PROTEIN FTSQ"/>
    <property type="match status" value="1"/>
</dbReference>
<keyword evidence="8" id="KW-0131">Cell cycle</keyword>
<evidence type="ECO:0000256" key="8">
    <source>
        <dbReference type="ARBA" id="ARBA00023306"/>
    </source>
</evidence>
<keyword evidence="6" id="KW-1133">Transmembrane helix</keyword>
<keyword evidence="2" id="KW-1003">Cell membrane</keyword>
<evidence type="ECO:0000256" key="3">
    <source>
        <dbReference type="ARBA" id="ARBA00022519"/>
    </source>
</evidence>
<dbReference type="PANTHER" id="PTHR35851">
    <property type="entry name" value="CELL DIVISION PROTEIN FTSQ"/>
    <property type="match status" value="1"/>
</dbReference>
<dbReference type="OrthoDB" id="90135at2"/>
<keyword evidence="4" id="KW-0132">Cell division</keyword>
<keyword evidence="11" id="KW-1185">Reference proteome</keyword>
<evidence type="ECO:0000256" key="4">
    <source>
        <dbReference type="ARBA" id="ARBA00022618"/>
    </source>
</evidence>
<protein>
    <submittedName>
        <fullName evidence="10">Polypeptide-transport-associated domain-containing protein</fullName>
    </submittedName>
</protein>
<dbReference type="GO" id="GO:0090529">
    <property type="term" value="P:cell septum assembly"/>
    <property type="evidence" value="ECO:0007669"/>
    <property type="project" value="InterPro"/>
</dbReference>
<proteinExistence type="predicted"/>
<sequence>MKKSINVLILLFLLAGMMFFGKRFIDTDYFKVQEVLIKGESKLLKQDIVTKLEQMKGKNIVYLNTNEIESLIKKDARVKKVSVKKLFPSKIEVTLEEKQPYVYVKKGDETLLADKDLVIYGDILEDPSRNIPVIEYTNDESLNAIKTILSKIRNKDFYAMISEIRQSEKNYEILLINNVKIITDTQVTDKKYEDAYKLYERIKKERRVTSMDLRFIDIVVKE</sequence>
<keyword evidence="3" id="KW-0997">Cell inner membrane</keyword>
<dbReference type="InterPro" id="IPR026579">
    <property type="entry name" value="FtsQ"/>
</dbReference>
<evidence type="ECO:0000256" key="7">
    <source>
        <dbReference type="ARBA" id="ARBA00023136"/>
    </source>
</evidence>
<dbReference type="EMBL" id="AP019823">
    <property type="protein sequence ID" value="BBM39623.1"/>
    <property type="molecule type" value="Genomic_DNA"/>
</dbReference>
<dbReference type="InterPro" id="IPR005548">
    <property type="entry name" value="Cell_div_FtsQ/DivIB_C"/>
</dbReference>